<gene>
    <name evidence="2" type="ORF">ABF77_14565</name>
</gene>
<feature type="transmembrane region" description="Helical" evidence="1">
    <location>
        <begin position="50"/>
        <end position="70"/>
    </location>
</feature>
<keyword evidence="1" id="KW-0812">Transmembrane</keyword>
<keyword evidence="1" id="KW-1133">Transmembrane helix</keyword>
<dbReference type="RefSeq" id="WP_047748319.1">
    <property type="nucleotide sequence ID" value="NZ_JBAJUI010000004.1"/>
</dbReference>
<dbReference type="Proteomes" id="UP000036013">
    <property type="component" value="Unassembled WGS sequence"/>
</dbReference>
<proteinExistence type="predicted"/>
<organism evidence="2 3">
    <name type="scientific">Enterobacter roggenkampii</name>
    <dbReference type="NCBI Taxonomy" id="1812935"/>
    <lineage>
        <taxon>Bacteria</taxon>
        <taxon>Pseudomonadati</taxon>
        <taxon>Pseudomonadota</taxon>
        <taxon>Gammaproteobacteria</taxon>
        <taxon>Enterobacterales</taxon>
        <taxon>Enterobacteriaceae</taxon>
        <taxon>Enterobacter</taxon>
        <taxon>Enterobacter cloacae complex</taxon>
    </lineage>
</organism>
<dbReference type="AlphaFoldDB" id="A0A837LCU6"/>
<accession>A0A837LCU6</accession>
<evidence type="ECO:0000313" key="3">
    <source>
        <dbReference type="Proteomes" id="UP000036013"/>
    </source>
</evidence>
<evidence type="ECO:0000256" key="1">
    <source>
        <dbReference type="SAM" id="Phobius"/>
    </source>
</evidence>
<evidence type="ECO:0000313" key="2">
    <source>
        <dbReference type="EMBL" id="KLQ03135.1"/>
    </source>
</evidence>
<reference evidence="2 3" key="1">
    <citation type="submission" date="2015-06" db="EMBL/GenBank/DDBJ databases">
        <authorList>
            <person name="Adams M."/>
            <person name="Sutton G."/>
            <person name="Nelson K."/>
            <person name="Bonomo R."/>
            <person name="McCorrison J."/>
            <person name="Sanka R."/>
            <person name="Brinkac L."/>
            <person name="Nierman W."/>
        </authorList>
    </citation>
    <scope>NUCLEOTIDE SEQUENCE [LARGE SCALE GENOMIC DNA]</scope>
    <source>
        <strain evidence="2 3">GN02692</strain>
    </source>
</reference>
<feature type="transmembrane region" description="Helical" evidence="1">
    <location>
        <begin position="12"/>
        <end position="30"/>
    </location>
</feature>
<name>A0A837LCU6_9ENTR</name>
<sequence length="189" mass="21751">MTGKHPSVNKFKRLLITAITFTILGAWIWYMSWTTSISNYTILQKSVPEWTTYISAGVAIGALLVIRAFFVHAFNQTLKYFANTFLCGFCLGFVLSLNGYDIYVYLFPDKIIGYESEYEVVFPGPSRGKHGHCEAGLWLKDQNTNRWIQLCTNKEYLHSHRKQGMTGVWVTARVNNIGSYIVNYEFIYL</sequence>
<comment type="caution">
    <text evidence="2">The sequence shown here is derived from an EMBL/GenBank/DDBJ whole genome shotgun (WGS) entry which is preliminary data.</text>
</comment>
<protein>
    <submittedName>
        <fullName evidence="2">Membrane protein</fullName>
    </submittedName>
</protein>
<dbReference type="EMBL" id="LEDI01000029">
    <property type="protein sequence ID" value="KLQ03135.1"/>
    <property type="molecule type" value="Genomic_DNA"/>
</dbReference>
<keyword evidence="1" id="KW-0472">Membrane</keyword>
<feature type="transmembrane region" description="Helical" evidence="1">
    <location>
        <begin position="82"/>
        <end position="106"/>
    </location>
</feature>